<protein>
    <submittedName>
        <fullName evidence="2">Uncharacterized protein</fullName>
    </submittedName>
</protein>
<sequence>MKLSERINQFIDKVGEVLKGIKGDIGHKSALQTEHKDSLVGAVNELKTRMDNAASGGNAAINDNAPASESTVYSSQKTQQLIDAAKNDVKQEVKTEILDGAEEAYDTLKEVGNYIKEDKSGAAAMAEQIGKRLRIDESQVLSPDQKAAVEATLNLGDTDTDFVARFEQALQ</sequence>
<evidence type="ECO:0000313" key="4">
    <source>
        <dbReference type="Proteomes" id="UP000215033"/>
    </source>
</evidence>
<gene>
    <name evidence="1" type="ORF">BWD10_10035</name>
    <name evidence="2" type="ORF">SAMEA4504057_00182</name>
</gene>
<name>A0AB38DNN9_9NEIS</name>
<dbReference type="EMBL" id="MTBM01000015">
    <property type="protein sequence ID" value="OSI09264.1"/>
    <property type="molecule type" value="Genomic_DNA"/>
</dbReference>
<dbReference type="Proteomes" id="UP000215033">
    <property type="component" value="Chromosome 1"/>
</dbReference>
<dbReference type="EMBL" id="LT906434">
    <property type="protein sequence ID" value="SNU78706.1"/>
    <property type="molecule type" value="Genomic_DNA"/>
</dbReference>
<accession>A0AB38DNN9</accession>
<keyword evidence="3" id="KW-1185">Reference proteome</keyword>
<dbReference type="RefSeq" id="WP_085364210.1">
    <property type="nucleotide sequence ID" value="NZ_LT906434.1"/>
</dbReference>
<dbReference type="AlphaFoldDB" id="A0AB38DNN9"/>
<evidence type="ECO:0000313" key="3">
    <source>
        <dbReference type="Proteomes" id="UP000193466"/>
    </source>
</evidence>
<reference evidence="1 3" key="1">
    <citation type="submission" date="2017-01" db="EMBL/GenBank/DDBJ databases">
        <authorList>
            <person name="Wolfgang W.J."/>
            <person name="Cole J."/>
            <person name="Wroblewski D."/>
            <person name="Mcginnis J."/>
            <person name="Musser K.A."/>
        </authorList>
    </citation>
    <scope>NUCLEOTIDE SEQUENCE [LARGE SCALE GENOMIC DNA]</scope>
    <source>
        <strain evidence="1 3">DSM 21643</strain>
    </source>
</reference>
<dbReference type="KEGG" id="nzo:SAMEA4504057_0182"/>
<dbReference type="Proteomes" id="UP000193466">
    <property type="component" value="Unassembled WGS sequence"/>
</dbReference>
<reference evidence="2 4" key="2">
    <citation type="submission" date="2017-06" db="EMBL/GenBank/DDBJ databases">
        <authorList>
            <consortium name="Pathogen Informatics"/>
        </authorList>
    </citation>
    <scope>NUCLEOTIDE SEQUENCE [LARGE SCALE GENOMIC DNA]</scope>
    <source>
        <strain evidence="2 4">NCTC12230</strain>
    </source>
</reference>
<organism evidence="2 4">
    <name type="scientific">Neisseria zoodegmatis</name>
    <dbReference type="NCBI Taxonomy" id="326523"/>
    <lineage>
        <taxon>Bacteria</taxon>
        <taxon>Pseudomonadati</taxon>
        <taxon>Pseudomonadota</taxon>
        <taxon>Betaproteobacteria</taxon>
        <taxon>Neisseriales</taxon>
        <taxon>Neisseriaceae</taxon>
        <taxon>Neisseria</taxon>
    </lineage>
</organism>
<evidence type="ECO:0000313" key="2">
    <source>
        <dbReference type="EMBL" id="SNU78706.1"/>
    </source>
</evidence>
<evidence type="ECO:0000313" key="1">
    <source>
        <dbReference type="EMBL" id="OSI09264.1"/>
    </source>
</evidence>
<proteinExistence type="predicted"/>